<reference evidence="6 7" key="1">
    <citation type="submission" date="2019-03" db="EMBL/GenBank/DDBJ databases">
        <authorList>
            <person name="Kim M.K.M."/>
        </authorList>
    </citation>
    <scope>NUCLEOTIDE SEQUENCE [LARGE SCALE GENOMIC DNA]</scope>
    <source>
        <strain evidence="6 7">17J68-12</strain>
    </source>
</reference>
<dbReference type="GO" id="GO:0006310">
    <property type="term" value="P:DNA recombination"/>
    <property type="evidence" value="ECO:0007669"/>
    <property type="project" value="UniProtKB-UniRule"/>
</dbReference>
<dbReference type="PANTHER" id="PTHR33991:SF1">
    <property type="entry name" value="DNA REPAIR PROTEIN RECO"/>
    <property type="match status" value="1"/>
</dbReference>
<dbReference type="SUPFAM" id="SSF50249">
    <property type="entry name" value="Nucleic acid-binding proteins"/>
    <property type="match status" value="1"/>
</dbReference>
<proteinExistence type="inferred from homology"/>
<comment type="function">
    <text evidence="4">Involved in DNA repair and RecF pathway recombination.</text>
</comment>
<dbReference type="Gene3D" id="2.40.50.140">
    <property type="entry name" value="Nucleic acid-binding proteins"/>
    <property type="match status" value="1"/>
</dbReference>
<dbReference type="OrthoDB" id="9789152at2"/>
<feature type="domain" description="DNA replication/recombination mediator RecO N-terminal" evidence="5">
    <location>
        <begin position="1"/>
        <end position="80"/>
    </location>
</feature>
<dbReference type="InterPro" id="IPR003717">
    <property type="entry name" value="RecO"/>
</dbReference>
<dbReference type="RefSeq" id="WP_131448853.1">
    <property type="nucleotide sequence ID" value="NZ_SJZI01000042.1"/>
</dbReference>
<evidence type="ECO:0000256" key="3">
    <source>
        <dbReference type="ARBA" id="ARBA00023204"/>
    </source>
</evidence>
<dbReference type="GO" id="GO:0043590">
    <property type="term" value="C:bacterial nucleoid"/>
    <property type="evidence" value="ECO:0007669"/>
    <property type="project" value="TreeGrafter"/>
</dbReference>
<evidence type="ECO:0000256" key="2">
    <source>
        <dbReference type="ARBA" id="ARBA00023172"/>
    </source>
</evidence>
<dbReference type="HAMAP" id="MF_00201">
    <property type="entry name" value="RecO"/>
    <property type="match status" value="1"/>
</dbReference>
<protein>
    <recommendedName>
        <fullName evidence="4">DNA repair protein RecO</fullName>
    </recommendedName>
    <alternativeName>
        <fullName evidence="4">Recombination protein O</fullName>
    </alternativeName>
</protein>
<dbReference type="InterPro" id="IPR037278">
    <property type="entry name" value="ARFGAP/RecO"/>
</dbReference>
<keyword evidence="2 4" id="KW-0233">DNA recombination</keyword>
<organism evidence="6 7">
    <name type="scientific">Flaviaesturariibacter flavus</name>
    <dbReference type="NCBI Taxonomy" id="2502780"/>
    <lineage>
        <taxon>Bacteria</taxon>
        <taxon>Pseudomonadati</taxon>
        <taxon>Bacteroidota</taxon>
        <taxon>Chitinophagia</taxon>
        <taxon>Chitinophagales</taxon>
        <taxon>Chitinophagaceae</taxon>
        <taxon>Flaviaestuariibacter</taxon>
    </lineage>
</organism>
<dbReference type="AlphaFoldDB" id="A0A4R1BAT2"/>
<evidence type="ECO:0000259" key="5">
    <source>
        <dbReference type="Pfam" id="PF11967"/>
    </source>
</evidence>
<evidence type="ECO:0000256" key="1">
    <source>
        <dbReference type="ARBA" id="ARBA00022763"/>
    </source>
</evidence>
<dbReference type="Pfam" id="PF11967">
    <property type="entry name" value="RecO_N"/>
    <property type="match status" value="1"/>
</dbReference>
<keyword evidence="1 4" id="KW-0227">DNA damage</keyword>
<comment type="similarity">
    <text evidence="4">Belongs to the RecO family.</text>
</comment>
<dbReference type="InterPro" id="IPR012340">
    <property type="entry name" value="NA-bd_OB-fold"/>
</dbReference>
<evidence type="ECO:0000313" key="6">
    <source>
        <dbReference type="EMBL" id="TCJ14081.1"/>
    </source>
</evidence>
<evidence type="ECO:0000313" key="7">
    <source>
        <dbReference type="Proteomes" id="UP000295334"/>
    </source>
</evidence>
<sequence>MLHKTKGIVLRTVKYGETSLIVTAFTELFGLQSYIVNSVRQASSKGTARAAYFQPAAQLELVVYHQPQRNLNRIKEYKWTLLYEQVLSDIFKNAVAQFMMELLYKSLKEPEGNAELFYFTEDALLHLDKASPTVTANFPLFFALHLPVFFGFRIDDNRSEEQPYLDLKEGVFTPDQPRHPHFLEGRAAEAVAHILKVLQPEDLEEVKLNQELRREILHQLENYYALHLPDFGTLRTLPVLREISG</sequence>
<dbReference type="Pfam" id="PF02565">
    <property type="entry name" value="RecO_C"/>
    <property type="match status" value="1"/>
</dbReference>
<dbReference type="NCBIfam" id="TIGR00613">
    <property type="entry name" value="reco"/>
    <property type="match status" value="1"/>
</dbReference>
<dbReference type="EMBL" id="SJZI01000042">
    <property type="protein sequence ID" value="TCJ14081.1"/>
    <property type="molecule type" value="Genomic_DNA"/>
</dbReference>
<dbReference type="GO" id="GO:0006302">
    <property type="term" value="P:double-strand break repair"/>
    <property type="evidence" value="ECO:0007669"/>
    <property type="project" value="TreeGrafter"/>
</dbReference>
<evidence type="ECO:0000256" key="4">
    <source>
        <dbReference type="HAMAP-Rule" id="MF_00201"/>
    </source>
</evidence>
<keyword evidence="3 4" id="KW-0234">DNA repair</keyword>
<dbReference type="InterPro" id="IPR022572">
    <property type="entry name" value="DNA_rep/recomb_RecO_N"/>
</dbReference>
<dbReference type="Proteomes" id="UP000295334">
    <property type="component" value="Unassembled WGS sequence"/>
</dbReference>
<dbReference type="PANTHER" id="PTHR33991">
    <property type="entry name" value="DNA REPAIR PROTEIN RECO"/>
    <property type="match status" value="1"/>
</dbReference>
<accession>A0A4R1BAT2</accession>
<keyword evidence="7" id="KW-1185">Reference proteome</keyword>
<gene>
    <name evidence="4 6" type="primary">recO</name>
    <name evidence="6" type="ORF">EPD60_08700</name>
</gene>
<dbReference type="SUPFAM" id="SSF57863">
    <property type="entry name" value="ArfGap/RecO-like zinc finger"/>
    <property type="match status" value="1"/>
</dbReference>
<name>A0A4R1BAT2_9BACT</name>
<comment type="caution">
    <text evidence="6">The sequence shown here is derived from an EMBL/GenBank/DDBJ whole genome shotgun (WGS) entry which is preliminary data.</text>
</comment>